<dbReference type="AlphaFoldDB" id="A0A4V5PBZ4"/>
<comment type="caution">
    <text evidence="2">The sequence shown here is derived from an EMBL/GenBank/DDBJ whole genome shotgun (WGS) entry which is preliminary data.</text>
</comment>
<organism evidence="2 3">
    <name type="scientific">Pedobacter hiemivivus</name>
    <dbReference type="NCBI Taxonomy" id="2530454"/>
    <lineage>
        <taxon>Bacteria</taxon>
        <taxon>Pseudomonadati</taxon>
        <taxon>Bacteroidota</taxon>
        <taxon>Sphingobacteriia</taxon>
        <taxon>Sphingobacteriales</taxon>
        <taxon>Sphingobacteriaceae</taxon>
        <taxon>Pedobacter</taxon>
    </lineage>
</organism>
<dbReference type="EMBL" id="SWDX01000009">
    <property type="protein sequence ID" value="TKC57646.1"/>
    <property type="molecule type" value="Genomic_DNA"/>
</dbReference>
<gene>
    <name evidence="2" type="ORF">FBD94_20440</name>
</gene>
<sequence length="181" mass="21020">MLKPIFLENDTLLIHPFRPEDLGRFEDLSSDIFSILSDDQTLKFIPGKRLNSLQEAELFLQTMVMNYHSGHNYIHFITHKQLDKVIGIIDLISPEVARQHYQMDHYPFFIEFYLSGFASGCYIMTEILPQLIDNLSDQGISKIGAVVNRKNIAARKVLEKANFRYKAKFDMLQDLYETTTP</sequence>
<dbReference type="PANTHER" id="PTHR43792">
    <property type="entry name" value="GNAT FAMILY, PUTATIVE (AFU_ORTHOLOGUE AFUA_3G00765)-RELATED-RELATED"/>
    <property type="match status" value="1"/>
</dbReference>
<protein>
    <submittedName>
        <fullName evidence="2">GNAT family N-acetyltransferase</fullName>
    </submittedName>
</protein>
<dbReference type="Pfam" id="PF13302">
    <property type="entry name" value="Acetyltransf_3"/>
    <property type="match status" value="1"/>
</dbReference>
<dbReference type="SUPFAM" id="SSF55729">
    <property type="entry name" value="Acyl-CoA N-acyltransferases (Nat)"/>
    <property type="match status" value="1"/>
</dbReference>
<keyword evidence="2" id="KW-0808">Transferase</keyword>
<dbReference type="RefSeq" id="WP_136881574.1">
    <property type="nucleotide sequence ID" value="NZ_SWDX01000009.1"/>
</dbReference>
<dbReference type="Proteomes" id="UP000309594">
    <property type="component" value="Unassembled WGS sequence"/>
</dbReference>
<dbReference type="InterPro" id="IPR016181">
    <property type="entry name" value="Acyl_CoA_acyltransferase"/>
</dbReference>
<evidence type="ECO:0000313" key="2">
    <source>
        <dbReference type="EMBL" id="TKC57646.1"/>
    </source>
</evidence>
<reference evidence="2 3" key="1">
    <citation type="submission" date="2019-04" db="EMBL/GenBank/DDBJ databases">
        <title>Pedobacter sp. RP-1-16 sp. nov., isolated from Arctic soil.</title>
        <authorList>
            <person name="Dahal R.H."/>
            <person name="Kim D.-U."/>
        </authorList>
    </citation>
    <scope>NUCLEOTIDE SEQUENCE [LARGE SCALE GENOMIC DNA]</scope>
    <source>
        <strain evidence="2 3">RP-1-16</strain>
    </source>
</reference>
<evidence type="ECO:0000259" key="1">
    <source>
        <dbReference type="Pfam" id="PF13302"/>
    </source>
</evidence>
<proteinExistence type="predicted"/>
<evidence type="ECO:0000313" key="3">
    <source>
        <dbReference type="Proteomes" id="UP000309594"/>
    </source>
</evidence>
<feature type="domain" description="N-acetyltransferase" evidence="1">
    <location>
        <begin position="12"/>
        <end position="164"/>
    </location>
</feature>
<dbReference type="InterPro" id="IPR000182">
    <property type="entry name" value="GNAT_dom"/>
</dbReference>
<accession>A0A4V5PBZ4</accession>
<dbReference type="Gene3D" id="3.40.630.30">
    <property type="match status" value="1"/>
</dbReference>
<dbReference type="GO" id="GO:0016747">
    <property type="term" value="F:acyltransferase activity, transferring groups other than amino-acyl groups"/>
    <property type="evidence" value="ECO:0007669"/>
    <property type="project" value="InterPro"/>
</dbReference>
<dbReference type="InterPro" id="IPR051531">
    <property type="entry name" value="N-acetyltransferase"/>
</dbReference>
<name>A0A4V5PBZ4_9SPHI</name>